<sequence>MKLIYILLILGISSISFAQNAPVKGTVKDVFEQPVEGAYIYNSSTDAHTHSLANGRFVLQNTTIGDTLTIRSLGYQVSEVILSDKDINQGLQLTLKDKIFQLDELVLQQEQNPIGVLTKMDIKVNPVNSSQEILRKVPGLFIGQHAGGGKAEQIFLRGFDIDHGTDIAIDVDGLPVNMVSHAHGQGYSDLHFLIPETIDFINFGKGSYEADQGNFATAGHVSFTTKERFDDNLVKLEVGDFNTLRTVGLFNLMDTKPKENAVVAVEYQESDGPFESPQNFNRINIFSKYTTQLSENKKLSLLASYFDSRWSASGQIPQRAVDQGLISRFGAIDDTEGGKTSRTNIALGFDQFLSDRSSIKTQVYYTHYDFELYSNFTFFLNDPVNGDQIKQKESRNILGAKSVLSSDYSFDTFELRLKTGIALRNDRIADSELSSTANRTEIIERRSLGDINETNFSGFFESTFDFGKLEFTPSVRLDYFKFIYEDFLQPTFEELAEKQLVFSPKFRFDYDINTDLNLFLKSGVGFHSNDTRVVLQQDGSQILPKSYASDLGVNYKPLPNLFMSAAAWYLALEQEFVYVGDEGIVEPSGSTERYGIDFSLRQQFTPWLFLNTDLTYTKARATEAPSGQDYIPLAPQYTFTSGVTVKDYKNLSAGLQLRWLGDRPANEDYSITAEGYTVVDFNVSYQWNALRFNLDIQNLFDVSWNETQFATESRLANESESVEEIHFTPGTPFFIKGGITYSF</sequence>
<dbReference type="PANTHER" id="PTHR30069:SF36">
    <property type="entry name" value="BLL6948 PROTEIN"/>
    <property type="match status" value="1"/>
</dbReference>
<comment type="caution">
    <text evidence="10">The sequence shown here is derived from an EMBL/GenBank/DDBJ whole genome shotgun (WGS) entry which is preliminary data.</text>
</comment>
<evidence type="ECO:0000256" key="8">
    <source>
        <dbReference type="SAM" id="SignalP"/>
    </source>
</evidence>
<gene>
    <name evidence="10" type="ORF">EV197_1934</name>
</gene>
<dbReference type="InterPro" id="IPR012910">
    <property type="entry name" value="Plug_dom"/>
</dbReference>
<dbReference type="InterPro" id="IPR037066">
    <property type="entry name" value="Plug_dom_sf"/>
</dbReference>
<dbReference type="Gene3D" id="2.170.130.10">
    <property type="entry name" value="TonB-dependent receptor, plug domain"/>
    <property type="match status" value="1"/>
</dbReference>
<evidence type="ECO:0000256" key="5">
    <source>
        <dbReference type="ARBA" id="ARBA00023136"/>
    </source>
</evidence>
<dbReference type="PANTHER" id="PTHR30069">
    <property type="entry name" value="TONB-DEPENDENT OUTER MEMBRANE RECEPTOR"/>
    <property type="match status" value="1"/>
</dbReference>
<evidence type="ECO:0000313" key="11">
    <source>
        <dbReference type="Proteomes" id="UP000292262"/>
    </source>
</evidence>
<dbReference type="Pfam" id="PF13715">
    <property type="entry name" value="CarbopepD_reg_2"/>
    <property type="match status" value="1"/>
</dbReference>
<proteinExistence type="inferred from homology"/>
<keyword evidence="11" id="KW-1185">Reference proteome</keyword>
<organism evidence="10 11">
    <name type="scientific">Aquimarina brevivitae</name>
    <dbReference type="NCBI Taxonomy" id="323412"/>
    <lineage>
        <taxon>Bacteria</taxon>
        <taxon>Pseudomonadati</taxon>
        <taxon>Bacteroidota</taxon>
        <taxon>Flavobacteriia</taxon>
        <taxon>Flavobacteriales</taxon>
        <taxon>Flavobacteriaceae</taxon>
        <taxon>Aquimarina</taxon>
    </lineage>
</organism>
<feature type="chain" id="PRO_5020701853" evidence="8">
    <location>
        <begin position="19"/>
        <end position="743"/>
    </location>
</feature>
<dbReference type="InterPro" id="IPR039426">
    <property type="entry name" value="TonB-dep_rcpt-like"/>
</dbReference>
<evidence type="ECO:0000313" key="10">
    <source>
        <dbReference type="EMBL" id="RZS93356.1"/>
    </source>
</evidence>
<dbReference type="InterPro" id="IPR036942">
    <property type="entry name" value="Beta-barrel_TonB_sf"/>
</dbReference>
<dbReference type="Gene3D" id="2.40.170.20">
    <property type="entry name" value="TonB-dependent receptor, beta-barrel domain"/>
    <property type="match status" value="1"/>
</dbReference>
<keyword evidence="6 7" id="KW-0998">Cell outer membrane</keyword>
<reference evidence="10 11" key="1">
    <citation type="submission" date="2019-02" db="EMBL/GenBank/DDBJ databases">
        <title>Genomic Encyclopedia of Type Strains, Phase IV (KMG-IV): sequencing the most valuable type-strain genomes for metagenomic binning, comparative biology and taxonomic classification.</title>
        <authorList>
            <person name="Goeker M."/>
        </authorList>
    </citation>
    <scope>NUCLEOTIDE SEQUENCE [LARGE SCALE GENOMIC DNA]</scope>
    <source>
        <strain evidence="10 11">DSM 17196</strain>
    </source>
</reference>
<evidence type="ECO:0000256" key="2">
    <source>
        <dbReference type="ARBA" id="ARBA00022448"/>
    </source>
</evidence>
<accession>A0A4Q7P0N3</accession>
<comment type="similarity">
    <text evidence="7">Belongs to the TonB-dependent receptor family.</text>
</comment>
<evidence type="ECO:0000259" key="9">
    <source>
        <dbReference type="Pfam" id="PF07715"/>
    </source>
</evidence>
<dbReference type="EMBL" id="SGXE01000002">
    <property type="protein sequence ID" value="RZS93356.1"/>
    <property type="molecule type" value="Genomic_DNA"/>
</dbReference>
<keyword evidence="2 7" id="KW-0813">Transport</keyword>
<dbReference type="PROSITE" id="PS52016">
    <property type="entry name" value="TONB_DEPENDENT_REC_3"/>
    <property type="match status" value="1"/>
</dbReference>
<dbReference type="OrthoDB" id="99480at2"/>
<keyword evidence="4 7" id="KW-0812">Transmembrane</keyword>
<dbReference type="SUPFAM" id="SSF56935">
    <property type="entry name" value="Porins"/>
    <property type="match status" value="1"/>
</dbReference>
<dbReference type="GO" id="GO:0009279">
    <property type="term" value="C:cell outer membrane"/>
    <property type="evidence" value="ECO:0007669"/>
    <property type="project" value="UniProtKB-SubCell"/>
</dbReference>
<dbReference type="AlphaFoldDB" id="A0A4Q7P0N3"/>
<keyword evidence="5 7" id="KW-0472">Membrane</keyword>
<evidence type="ECO:0000256" key="1">
    <source>
        <dbReference type="ARBA" id="ARBA00004571"/>
    </source>
</evidence>
<dbReference type="Pfam" id="PF07715">
    <property type="entry name" value="Plug"/>
    <property type="match status" value="1"/>
</dbReference>
<dbReference type="RefSeq" id="WP_130286490.1">
    <property type="nucleotide sequence ID" value="NZ_SGXE01000002.1"/>
</dbReference>
<keyword evidence="10" id="KW-0675">Receptor</keyword>
<dbReference type="GO" id="GO:0044718">
    <property type="term" value="P:siderophore transmembrane transport"/>
    <property type="evidence" value="ECO:0007669"/>
    <property type="project" value="TreeGrafter"/>
</dbReference>
<evidence type="ECO:0000256" key="3">
    <source>
        <dbReference type="ARBA" id="ARBA00022452"/>
    </source>
</evidence>
<dbReference type="Proteomes" id="UP000292262">
    <property type="component" value="Unassembled WGS sequence"/>
</dbReference>
<evidence type="ECO:0000256" key="4">
    <source>
        <dbReference type="ARBA" id="ARBA00022692"/>
    </source>
</evidence>
<dbReference type="InterPro" id="IPR008969">
    <property type="entry name" value="CarboxyPept-like_regulatory"/>
</dbReference>
<dbReference type="GO" id="GO:0015344">
    <property type="term" value="F:siderophore uptake transmembrane transporter activity"/>
    <property type="evidence" value="ECO:0007669"/>
    <property type="project" value="TreeGrafter"/>
</dbReference>
<evidence type="ECO:0000256" key="6">
    <source>
        <dbReference type="ARBA" id="ARBA00023237"/>
    </source>
</evidence>
<keyword evidence="8" id="KW-0732">Signal</keyword>
<feature type="domain" description="TonB-dependent receptor plug" evidence="9">
    <location>
        <begin position="111"/>
        <end position="219"/>
    </location>
</feature>
<name>A0A4Q7P0N3_9FLAO</name>
<comment type="subcellular location">
    <subcellularLocation>
        <location evidence="1 7">Cell outer membrane</location>
        <topology evidence="1 7">Multi-pass membrane protein</topology>
    </subcellularLocation>
</comment>
<feature type="signal peptide" evidence="8">
    <location>
        <begin position="1"/>
        <end position="18"/>
    </location>
</feature>
<evidence type="ECO:0000256" key="7">
    <source>
        <dbReference type="PROSITE-ProRule" id="PRU01360"/>
    </source>
</evidence>
<keyword evidence="3 7" id="KW-1134">Transmembrane beta strand</keyword>
<dbReference type="SUPFAM" id="SSF49464">
    <property type="entry name" value="Carboxypeptidase regulatory domain-like"/>
    <property type="match status" value="1"/>
</dbReference>
<protein>
    <submittedName>
        <fullName evidence="10">Outer membrane receptor protein involved in Fe transport</fullName>
    </submittedName>
</protein>